<keyword evidence="6" id="KW-1185">Reference proteome</keyword>
<dbReference type="PROSITE" id="PS50297">
    <property type="entry name" value="ANK_REP_REGION"/>
    <property type="match status" value="1"/>
</dbReference>
<gene>
    <name evidence="5" type="ORF">BDV25DRAFT_138601</name>
</gene>
<dbReference type="SUPFAM" id="SSF48403">
    <property type="entry name" value="Ankyrin repeat"/>
    <property type="match status" value="1"/>
</dbReference>
<keyword evidence="1" id="KW-0677">Repeat</keyword>
<feature type="repeat" description="ANK" evidence="3">
    <location>
        <begin position="502"/>
        <end position="534"/>
    </location>
</feature>
<protein>
    <submittedName>
        <fullName evidence="5">Uncharacterized protein</fullName>
    </submittedName>
</protein>
<evidence type="ECO:0000313" key="5">
    <source>
        <dbReference type="EMBL" id="KAE8151678.1"/>
    </source>
</evidence>
<organism evidence="5 6">
    <name type="scientific">Aspergillus avenaceus</name>
    <dbReference type="NCBI Taxonomy" id="36643"/>
    <lineage>
        <taxon>Eukaryota</taxon>
        <taxon>Fungi</taxon>
        <taxon>Dikarya</taxon>
        <taxon>Ascomycota</taxon>
        <taxon>Pezizomycotina</taxon>
        <taxon>Eurotiomycetes</taxon>
        <taxon>Eurotiomycetidae</taxon>
        <taxon>Eurotiales</taxon>
        <taxon>Aspergillaceae</taxon>
        <taxon>Aspergillus</taxon>
        <taxon>Aspergillus subgen. Circumdati</taxon>
    </lineage>
</organism>
<dbReference type="InterPro" id="IPR036770">
    <property type="entry name" value="Ankyrin_rpt-contain_sf"/>
</dbReference>
<evidence type="ECO:0000256" key="2">
    <source>
        <dbReference type="ARBA" id="ARBA00023043"/>
    </source>
</evidence>
<dbReference type="PROSITE" id="PS50088">
    <property type="entry name" value="ANK_REPEAT"/>
    <property type="match status" value="3"/>
</dbReference>
<name>A0A5N6TZ67_ASPAV</name>
<proteinExistence type="predicted"/>
<feature type="repeat" description="ANK" evidence="3">
    <location>
        <begin position="464"/>
        <end position="501"/>
    </location>
</feature>
<dbReference type="InterPro" id="IPR002110">
    <property type="entry name" value="Ankyrin_rpt"/>
</dbReference>
<dbReference type="OrthoDB" id="4807664at2759"/>
<dbReference type="Pfam" id="PF00023">
    <property type="entry name" value="Ank"/>
    <property type="match status" value="1"/>
</dbReference>
<keyword evidence="2 3" id="KW-0040">ANK repeat</keyword>
<evidence type="ECO:0000256" key="1">
    <source>
        <dbReference type="ARBA" id="ARBA00022737"/>
    </source>
</evidence>
<accession>A0A5N6TZ67</accession>
<evidence type="ECO:0000313" key="6">
    <source>
        <dbReference type="Proteomes" id="UP000325780"/>
    </source>
</evidence>
<reference evidence="5 6" key="1">
    <citation type="submission" date="2019-04" db="EMBL/GenBank/DDBJ databases">
        <title>Friends and foes A comparative genomics study of 23 Aspergillus species from section Flavi.</title>
        <authorList>
            <consortium name="DOE Joint Genome Institute"/>
            <person name="Kjaerbolling I."/>
            <person name="Vesth T."/>
            <person name="Frisvad J.C."/>
            <person name="Nybo J.L."/>
            <person name="Theobald S."/>
            <person name="Kildgaard S."/>
            <person name="Isbrandt T."/>
            <person name="Kuo A."/>
            <person name="Sato A."/>
            <person name="Lyhne E.K."/>
            <person name="Kogle M.E."/>
            <person name="Wiebenga A."/>
            <person name="Kun R.S."/>
            <person name="Lubbers R.J."/>
            <person name="Makela M.R."/>
            <person name="Barry K."/>
            <person name="Chovatia M."/>
            <person name="Clum A."/>
            <person name="Daum C."/>
            <person name="Haridas S."/>
            <person name="He G."/>
            <person name="LaButti K."/>
            <person name="Lipzen A."/>
            <person name="Mondo S."/>
            <person name="Riley R."/>
            <person name="Salamov A."/>
            <person name="Simmons B.A."/>
            <person name="Magnuson J.K."/>
            <person name="Henrissat B."/>
            <person name="Mortensen U.H."/>
            <person name="Larsen T.O."/>
            <person name="Devries R.P."/>
            <person name="Grigoriev I.V."/>
            <person name="Machida M."/>
            <person name="Baker S.E."/>
            <person name="Andersen M.R."/>
        </authorList>
    </citation>
    <scope>NUCLEOTIDE SEQUENCE [LARGE SCALE GENOMIC DNA]</scope>
    <source>
        <strain evidence="5 6">IBT 18842</strain>
    </source>
</reference>
<dbReference type="SMART" id="SM00248">
    <property type="entry name" value="ANK"/>
    <property type="match status" value="5"/>
</dbReference>
<dbReference type="PANTHER" id="PTHR24198:SF165">
    <property type="entry name" value="ANKYRIN REPEAT-CONTAINING PROTEIN-RELATED"/>
    <property type="match status" value="1"/>
</dbReference>
<dbReference type="Gene3D" id="1.25.40.20">
    <property type="entry name" value="Ankyrin repeat-containing domain"/>
    <property type="match status" value="2"/>
</dbReference>
<sequence length="1302" mass="147133">MEGYGGKMLLPLDTWSSSRAIESIYHDHMIQRNLDAIHLGYFYAGFAQSQESDKAYRDMLMTFWEQVQKQGSFNTFGSYWSLNKIENAVQKLLIHTGRNIYIAVDAVDQFSSASQTRLIEWLKSLANEFANRETKGRLRMLQVEVTANNNSHDIDTYLEENLHSDLFDETPSLRKEAFDNLRQRADGMFLWVRLQTLNIREMEVERQVRNALSSSESIQDLYATHAEGFETEKELTRRQIAQLTMALLAHNMGSMPKDMLFVALSLSRNGSMDTTDHSDLVKQPDLVVRFCNHLIHIDRELGIVQFFHSTAYEFFQAFKAATYNYRIAELCLCHLSSPDFSVGARRDATWYSPGIIESLLQNHPFLQFASARWATSIKQSLKGTTIVTLEETHRTVLSLLQGLSKEQPNVGNLALGFQVYLLHLRRKAPRGISHEHILSYFGLWQLLHIFIKKEMFNLEMLDDDGLTPIHWAIQNEMHPCNAAFTVKELIRCGARIQTKDKRDRTPLYYAALYGNIRAISLLVRNGARLDSMDQRRETALIAACQKHHEKVILYLIKAGADVTLQSSSGTALQAVSSIGCTNCAGAIIERHQNKIILETGGPFGTSLHAAAFYGHWDLVKLLCSQKKVNVHATHEIYGTPLTAAIVGWNPGLAERPFVQIISELIRRGAKVNDPNGMVGPALRAESDHGSPILVRLLLENGAKVRKARGQLGSAYEAASDGGHQDVKDLLLKSDPKAAKYDTAYNFKISDRHGVQQILFKTALKTSGMNTIHMYADQAEGFHEKVIRSGNISRLKSIAKVSEEAFQDVVELATGTKSNSKVQMSDRTRRRRRETKYRLFCINLAERTRDQPLRTSTNGQRPSIRRVTTSFFNDDPGAHFPQVLDRMTQSAVRIMEHAIASNNADAIDVVSKIWFRIVRTSLSSTCNIQARIRTKGYKKAKTLAQIGIELLIAAVGQRFQRLSFVISKLWIKAVNGVADLGETGDAAVHQLIRLFEKRFLYTVSRNDQVNAEICAQAGIELLRATVLVAKPTLLDQFSDKVVELFSKIIEGQMQAMINNLIKSRWKEYHNLWKDSKADEALSIPIVAIEVFRKAIQLNYEPAESELQPYIESGTQLSGDGDNFNSSIPWIGIEAQAQRIGLIFDAAVNLFATSEKMQPYRLNSIGSNILRAVAALPKDRIKDLEKVIDERIKRLGQINDNSRDAAIMEMSRAIFVFLELTLCDPEGNDSLLSTFERVALKELLKIYPKFIENDELAQYTEAMKLFRSKAPQYTQEGKGKKRQRRKSSSERLFLPAPQLQDFSS</sequence>
<dbReference type="PANTHER" id="PTHR24198">
    <property type="entry name" value="ANKYRIN REPEAT AND PROTEIN KINASE DOMAIN-CONTAINING PROTEIN"/>
    <property type="match status" value="1"/>
</dbReference>
<feature type="region of interest" description="Disordered" evidence="4">
    <location>
        <begin position="1268"/>
        <end position="1302"/>
    </location>
</feature>
<dbReference type="EMBL" id="ML742066">
    <property type="protein sequence ID" value="KAE8151678.1"/>
    <property type="molecule type" value="Genomic_DNA"/>
</dbReference>
<feature type="repeat" description="ANK" evidence="3">
    <location>
        <begin position="535"/>
        <end position="567"/>
    </location>
</feature>
<dbReference type="Proteomes" id="UP000325780">
    <property type="component" value="Unassembled WGS sequence"/>
</dbReference>
<evidence type="ECO:0000256" key="4">
    <source>
        <dbReference type="SAM" id="MobiDB-lite"/>
    </source>
</evidence>
<dbReference type="Pfam" id="PF12796">
    <property type="entry name" value="Ank_2"/>
    <property type="match status" value="1"/>
</dbReference>
<evidence type="ECO:0000256" key="3">
    <source>
        <dbReference type="PROSITE-ProRule" id="PRU00023"/>
    </source>
</evidence>